<sequence>MCSLKYRHFQQLVHQLPAAGSSSSSWFIFQQLLTADCDDITVDVIIADPSTDSADVTAANTSCCLLILLTSSSP</sequence>
<keyword evidence="2" id="KW-1185">Reference proteome</keyword>
<evidence type="ECO:0000313" key="2">
    <source>
        <dbReference type="Proteomes" id="UP000250235"/>
    </source>
</evidence>
<proteinExistence type="predicted"/>
<evidence type="ECO:0000313" key="1">
    <source>
        <dbReference type="EMBL" id="KZV51552.1"/>
    </source>
</evidence>
<gene>
    <name evidence="1" type="ORF">F511_05868</name>
</gene>
<dbReference type="EMBL" id="KQ991601">
    <property type="protein sequence ID" value="KZV51552.1"/>
    <property type="molecule type" value="Genomic_DNA"/>
</dbReference>
<protein>
    <submittedName>
        <fullName evidence="1">Uncharacterized protein</fullName>
    </submittedName>
</protein>
<accession>A0A2Z7CWQ8</accession>
<organism evidence="1 2">
    <name type="scientific">Dorcoceras hygrometricum</name>
    <dbReference type="NCBI Taxonomy" id="472368"/>
    <lineage>
        <taxon>Eukaryota</taxon>
        <taxon>Viridiplantae</taxon>
        <taxon>Streptophyta</taxon>
        <taxon>Embryophyta</taxon>
        <taxon>Tracheophyta</taxon>
        <taxon>Spermatophyta</taxon>
        <taxon>Magnoliopsida</taxon>
        <taxon>eudicotyledons</taxon>
        <taxon>Gunneridae</taxon>
        <taxon>Pentapetalae</taxon>
        <taxon>asterids</taxon>
        <taxon>lamiids</taxon>
        <taxon>Lamiales</taxon>
        <taxon>Gesneriaceae</taxon>
        <taxon>Didymocarpoideae</taxon>
        <taxon>Trichosporeae</taxon>
        <taxon>Loxocarpinae</taxon>
        <taxon>Dorcoceras</taxon>
    </lineage>
</organism>
<dbReference type="AlphaFoldDB" id="A0A2Z7CWQ8"/>
<reference evidence="1 2" key="1">
    <citation type="journal article" date="2015" name="Proc. Natl. Acad. Sci. U.S.A.">
        <title>The resurrection genome of Boea hygrometrica: A blueprint for survival of dehydration.</title>
        <authorList>
            <person name="Xiao L."/>
            <person name="Yang G."/>
            <person name="Zhang L."/>
            <person name="Yang X."/>
            <person name="Zhao S."/>
            <person name="Ji Z."/>
            <person name="Zhou Q."/>
            <person name="Hu M."/>
            <person name="Wang Y."/>
            <person name="Chen M."/>
            <person name="Xu Y."/>
            <person name="Jin H."/>
            <person name="Xiao X."/>
            <person name="Hu G."/>
            <person name="Bao F."/>
            <person name="Hu Y."/>
            <person name="Wan P."/>
            <person name="Li L."/>
            <person name="Deng X."/>
            <person name="Kuang T."/>
            <person name="Xiang C."/>
            <person name="Zhu J.K."/>
            <person name="Oliver M.J."/>
            <person name="He Y."/>
        </authorList>
    </citation>
    <scope>NUCLEOTIDE SEQUENCE [LARGE SCALE GENOMIC DNA]</scope>
    <source>
        <strain evidence="2">cv. XS01</strain>
    </source>
</reference>
<name>A0A2Z7CWQ8_9LAMI</name>
<dbReference type="Proteomes" id="UP000250235">
    <property type="component" value="Unassembled WGS sequence"/>
</dbReference>